<keyword evidence="4" id="KW-1185">Reference proteome</keyword>
<gene>
    <name evidence="3" type="ORF">PCOAH_00052930</name>
</gene>
<accession>A0A1B1E8T8</accession>
<reference evidence="4" key="1">
    <citation type="submission" date="2016-06" db="EMBL/GenBank/DDBJ databases">
        <title>First high quality genome sequence of Plasmodium coatneyi using continuous long reads from single molecule, real-time sequencing.</title>
        <authorList>
            <person name="Chien J.-T."/>
            <person name="Pakala S.B."/>
            <person name="Geraldo J.A."/>
            <person name="Lapp S.A."/>
            <person name="Barnwell J.W."/>
            <person name="Kissinger J.C."/>
            <person name="Galinski M.R."/>
            <person name="Humphrey J.C."/>
        </authorList>
    </citation>
    <scope>NUCLEOTIDE SEQUENCE [LARGE SCALE GENOMIC DNA]</scope>
    <source>
        <strain evidence="4">Hackeri</strain>
    </source>
</reference>
<feature type="region of interest" description="Disordered" evidence="1">
    <location>
        <begin position="35"/>
        <end position="86"/>
    </location>
</feature>
<feature type="compositionally biased region" description="Basic and acidic residues" evidence="1">
    <location>
        <begin position="288"/>
        <end position="307"/>
    </location>
</feature>
<evidence type="ECO:0008006" key="5">
    <source>
        <dbReference type="Google" id="ProtNLM"/>
    </source>
</evidence>
<feature type="signal peptide" evidence="2">
    <location>
        <begin position="1"/>
        <end position="25"/>
    </location>
</feature>
<dbReference type="EMBL" id="CP016252">
    <property type="protein sequence ID" value="ANQ11189.1"/>
    <property type="molecule type" value="Genomic_DNA"/>
</dbReference>
<dbReference type="KEGG" id="pcot:PCOAH_00052930"/>
<dbReference type="OrthoDB" id="10584716at2759"/>
<evidence type="ECO:0000256" key="1">
    <source>
        <dbReference type="SAM" id="MobiDB-lite"/>
    </source>
</evidence>
<feature type="compositionally biased region" description="Low complexity" evidence="1">
    <location>
        <begin position="44"/>
        <end position="76"/>
    </location>
</feature>
<dbReference type="RefSeq" id="XP_019917884.1">
    <property type="nucleotide sequence ID" value="XM_020062073.1"/>
</dbReference>
<proteinExistence type="predicted"/>
<feature type="compositionally biased region" description="Basic and acidic residues" evidence="1">
    <location>
        <begin position="233"/>
        <end position="244"/>
    </location>
</feature>
<sequence length="342" mass="37674">MKHIWSFSLFIFFLNFYMLQHSVVRNEINNVEKPNLRIEHPSHGKNNADMNNGDGDNNGGDNNSGNNPNEQNGNNEETGKTNEDEADLPMEAQKENEKKQIEEIIEKAELFAEEAKMLADLASEASQKVITFLGNMSEGKIASESKMDAILTSKDAERVKDDAMEAAKRAKAAKTVTEANKAMAQAKYAKNIAELAAKFVKKCAIEALKAGGKNSEASEVAKMEIPIPVQSKPKKELKEQDKKKQPPAVPRKPEATPPAKEAIPAGNATKTNAAPAAVQPAPKSKSHSLNEEKSLKEGSAEAEKDQEQGQQAKFECLQQKEMNVFYNVVQFFICKIKALIKF</sequence>
<organism evidence="3 4">
    <name type="scientific">Plasmodium coatneyi</name>
    <dbReference type="NCBI Taxonomy" id="208452"/>
    <lineage>
        <taxon>Eukaryota</taxon>
        <taxon>Sar</taxon>
        <taxon>Alveolata</taxon>
        <taxon>Apicomplexa</taxon>
        <taxon>Aconoidasida</taxon>
        <taxon>Haemosporida</taxon>
        <taxon>Plasmodiidae</taxon>
        <taxon>Plasmodium</taxon>
    </lineage>
</organism>
<evidence type="ECO:0000313" key="3">
    <source>
        <dbReference type="EMBL" id="ANQ11189.1"/>
    </source>
</evidence>
<evidence type="ECO:0000313" key="4">
    <source>
        <dbReference type="Proteomes" id="UP000092716"/>
    </source>
</evidence>
<feature type="region of interest" description="Disordered" evidence="1">
    <location>
        <begin position="224"/>
        <end position="310"/>
    </location>
</feature>
<dbReference type="AlphaFoldDB" id="A0A1B1E8T8"/>
<dbReference type="Proteomes" id="UP000092716">
    <property type="component" value="Chromosome 14"/>
</dbReference>
<dbReference type="VEuPathDB" id="PlasmoDB:PCOAH_00052930"/>
<feature type="chain" id="PRO_5008521706" description="Merozoite surface protein 3" evidence="2">
    <location>
        <begin position="26"/>
        <end position="342"/>
    </location>
</feature>
<name>A0A1B1E8T8_9APIC</name>
<evidence type="ECO:0000256" key="2">
    <source>
        <dbReference type="SAM" id="SignalP"/>
    </source>
</evidence>
<dbReference type="GeneID" id="30912027"/>
<keyword evidence="2" id="KW-0732">Signal</keyword>
<protein>
    <recommendedName>
        <fullName evidence="5">Merozoite surface protein 3</fullName>
    </recommendedName>
</protein>